<keyword evidence="1" id="KW-0805">Transcription regulation</keyword>
<proteinExistence type="predicted"/>
<dbReference type="Proteomes" id="UP000636793">
    <property type="component" value="Unassembled WGS sequence"/>
</dbReference>
<dbReference type="EMBL" id="BMHI01000005">
    <property type="protein sequence ID" value="GGB40386.1"/>
    <property type="molecule type" value="Genomic_DNA"/>
</dbReference>
<dbReference type="InterPro" id="IPR018060">
    <property type="entry name" value="HTH_AraC"/>
</dbReference>
<dbReference type="InterPro" id="IPR046532">
    <property type="entry name" value="DUF6597"/>
</dbReference>
<dbReference type="InterPro" id="IPR009057">
    <property type="entry name" value="Homeodomain-like_sf"/>
</dbReference>
<keyword evidence="6" id="KW-1185">Reference proteome</keyword>
<dbReference type="Gene3D" id="1.10.10.60">
    <property type="entry name" value="Homeodomain-like"/>
    <property type="match status" value="1"/>
</dbReference>
<comment type="caution">
    <text evidence="5">The sequence shown here is derived from an EMBL/GenBank/DDBJ whole genome shotgun (WGS) entry which is preliminary data.</text>
</comment>
<evidence type="ECO:0000256" key="3">
    <source>
        <dbReference type="ARBA" id="ARBA00023163"/>
    </source>
</evidence>
<dbReference type="Pfam" id="PF20240">
    <property type="entry name" value="DUF6597"/>
    <property type="match status" value="1"/>
</dbReference>
<keyword evidence="2" id="KW-0238">DNA-binding</keyword>
<dbReference type="PANTHER" id="PTHR46796">
    <property type="entry name" value="HTH-TYPE TRANSCRIPTIONAL ACTIVATOR RHAS-RELATED"/>
    <property type="match status" value="1"/>
</dbReference>
<sequence>MAQANLTVETAGSDRAGADGPGVFVTGVVSRSRFDVTLTGTGGVVGAKFRPGALTALTGIEAADLRDRVRPATAVLAGADALLGLTPDRPDALDRLDAFLLARATGDHAELDTVGRVIATLEDSAPAMSAAELADRCGLKLRSLQRLCRHYIGVGPQWLVARARVHTAIARLNASDYDTLAELAVELGWFDQAHMGRDFAALVGESPGAYRDRVHSGTD</sequence>
<evidence type="ECO:0000313" key="6">
    <source>
        <dbReference type="Proteomes" id="UP000636793"/>
    </source>
</evidence>
<accession>A0A916WXM0</accession>
<dbReference type="GO" id="GO:0003700">
    <property type="term" value="F:DNA-binding transcription factor activity"/>
    <property type="evidence" value="ECO:0007669"/>
    <property type="project" value="InterPro"/>
</dbReference>
<evidence type="ECO:0000313" key="5">
    <source>
        <dbReference type="EMBL" id="GGB40386.1"/>
    </source>
</evidence>
<reference evidence="5" key="2">
    <citation type="submission" date="2020-09" db="EMBL/GenBank/DDBJ databases">
        <authorList>
            <person name="Sun Q."/>
            <person name="Zhou Y."/>
        </authorList>
    </citation>
    <scope>NUCLEOTIDE SEQUENCE</scope>
    <source>
        <strain evidence="5">CGMCC 1.15085</strain>
    </source>
</reference>
<keyword evidence="3" id="KW-0804">Transcription</keyword>
<dbReference type="InterPro" id="IPR050204">
    <property type="entry name" value="AraC_XylS_family_regulators"/>
</dbReference>
<protein>
    <recommendedName>
        <fullName evidence="4">HTH araC/xylS-type domain-containing protein</fullName>
    </recommendedName>
</protein>
<reference evidence="5" key="1">
    <citation type="journal article" date="2014" name="Int. J. Syst. Evol. Microbiol.">
        <title>Complete genome sequence of Corynebacterium casei LMG S-19264T (=DSM 44701T), isolated from a smear-ripened cheese.</title>
        <authorList>
            <consortium name="US DOE Joint Genome Institute (JGI-PGF)"/>
            <person name="Walter F."/>
            <person name="Albersmeier A."/>
            <person name="Kalinowski J."/>
            <person name="Ruckert C."/>
        </authorList>
    </citation>
    <scope>NUCLEOTIDE SEQUENCE</scope>
    <source>
        <strain evidence="5">CGMCC 1.15085</strain>
    </source>
</reference>
<dbReference type="GO" id="GO:0043565">
    <property type="term" value="F:sequence-specific DNA binding"/>
    <property type="evidence" value="ECO:0007669"/>
    <property type="project" value="InterPro"/>
</dbReference>
<dbReference type="SMART" id="SM00342">
    <property type="entry name" value="HTH_ARAC"/>
    <property type="match status" value="1"/>
</dbReference>
<feature type="domain" description="HTH araC/xylS-type" evidence="4">
    <location>
        <begin position="115"/>
        <end position="213"/>
    </location>
</feature>
<evidence type="ECO:0000259" key="4">
    <source>
        <dbReference type="PROSITE" id="PS01124"/>
    </source>
</evidence>
<evidence type="ECO:0000256" key="2">
    <source>
        <dbReference type="ARBA" id="ARBA00023125"/>
    </source>
</evidence>
<organism evidence="5 6">
    <name type="scientific">Flexivirga endophytica</name>
    <dbReference type="NCBI Taxonomy" id="1849103"/>
    <lineage>
        <taxon>Bacteria</taxon>
        <taxon>Bacillati</taxon>
        <taxon>Actinomycetota</taxon>
        <taxon>Actinomycetes</taxon>
        <taxon>Micrococcales</taxon>
        <taxon>Dermacoccaceae</taxon>
        <taxon>Flexivirga</taxon>
    </lineage>
</organism>
<evidence type="ECO:0000256" key="1">
    <source>
        <dbReference type="ARBA" id="ARBA00023015"/>
    </source>
</evidence>
<gene>
    <name evidence="5" type="ORF">GCM10011492_34010</name>
</gene>
<dbReference type="PROSITE" id="PS01124">
    <property type="entry name" value="HTH_ARAC_FAMILY_2"/>
    <property type="match status" value="1"/>
</dbReference>
<dbReference type="Pfam" id="PF12833">
    <property type="entry name" value="HTH_18"/>
    <property type="match status" value="1"/>
</dbReference>
<dbReference type="SUPFAM" id="SSF46689">
    <property type="entry name" value="Homeodomain-like"/>
    <property type="match status" value="1"/>
</dbReference>
<dbReference type="AlphaFoldDB" id="A0A916WXM0"/>
<name>A0A916WXM0_9MICO</name>